<name>A7SQJ1_NEMVE</name>
<accession>A7SQJ1</accession>
<proteinExistence type="predicted"/>
<evidence type="ECO:0000256" key="4">
    <source>
        <dbReference type="SAM" id="Phobius"/>
    </source>
</evidence>
<sequence length="104" mass="10867">GMGLALYGPTLLDLKLYTSSTLTHMSAVFATRALGYLLGGLSGNWLFDRYDLHLVMGASALSGALGVVIFPIVDSATALAIMGFVVAVALGALYEGRNLKFLLA</sequence>
<keyword evidence="6" id="KW-1185">Reference proteome</keyword>
<dbReference type="HOGENOM" id="CLU_2256814_0_0_1"/>
<gene>
    <name evidence="5" type="ORF">NEMVEDRAFT_v1g127603</name>
</gene>
<feature type="non-terminal residue" evidence="5">
    <location>
        <position position="1"/>
    </location>
</feature>
<dbReference type="Proteomes" id="UP000001593">
    <property type="component" value="Unassembled WGS sequence"/>
</dbReference>
<feature type="transmembrane region" description="Helical" evidence="4">
    <location>
        <begin position="50"/>
        <end position="70"/>
    </location>
</feature>
<reference evidence="5 6" key="1">
    <citation type="journal article" date="2007" name="Science">
        <title>Sea anemone genome reveals ancestral eumetazoan gene repertoire and genomic organization.</title>
        <authorList>
            <person name="Putnam N.H."/>
            <person name="Srivastava M."/>
            <person name="Hellsten U."/>
            <person name="Dirks B."/>
            <person name="Chapman J."/>
            <person name="Salamov A."/>
            <person name="Terry A."/>
            <person name="Shapiro H."/>
            <person name="Lindquist E."/>
            <person name="Kapitonov V.V."/>
            <person name="Jurka J."/>
            <person name="Genikhovich G."/>
            <person name="Grigoriev I.V."/>
            <person name="Lucas S.M."/>
            <person name="Steele R.E."/>
            <person name="Finnerty J.R."/>
            <person name="Technau U."/>
            <person name="Martindale M.Q."/>
            <person name="Rokhsar D.S."/>
        </authorList>
    </citation>
    <scope>NUCLEOTIDE SEQUENCE [LARGE SCALE GENOMIC DNA]</scope>
    <source>
        <strain evidence="6">CH2 X CH6</strain>
    </source>
</reference>
<evidence type="ECO:0000313" key="6">
    <source>
        <dbReference type="Proteomes" id="UP000001593"/>
    </source>
</evidence>
<dbReference type="EMBL" id="DS469746">
    <property type="protein sequence ID" value="EDO34044.1"/>
    <property type="molecule type" value="Genomic_DNA"/>
</dbReference>
<dbReference type="KEGG" id="nve:5505287"/>
<dbReference type="SUPFAM" id="SSF103473">
    <property type="entry name" value="MFS general substrate transporter"/>
    <property type="match status" value="1"/>
</dbReference>
<feature type="transmembrane region" description="Helical" evidence="4">
    <location>
        <begin position="76"/>
        <end position="94"/>
    </location>
</feature>
<evidence type="ECO:0000313" key="5">
    <source>
        <dbReference type="EMBL" id="EDO34044.1"/>
    </source>
</evidence>
<dbReference type="PANTHER" id="PTHR23121:SF9">
    <property type="entry name" value="SODIUM-DEPENDENT GLUCOSE TRANSPORTER 1"/>
    <property type="match status" value="1"/>
</dbReference>
<dbReference type="PhylomeDB" id="A7SQJ1"/>
<feature type="transmembrane region" description="Helical" evidence="4">
    <location>
        <begin position="16"/>
        <end position="38"/>
    </location>
</feature>
<organism evidence="5 6">
    <name type="scientific">Nematostella vectensis</name>
    <name type="common">Starlet sea anemone</name>
    <dbReference type="NCBI Taxonomy" id="45351"/>
    <lineage>
        <taxon>Eukaryota</taxon>
        <taxon>Metazoa</taxon>
        <taxon>Cnidaria</taxon>
        <taxon>Anthozoa</taxon>
        <taxon>Hexacorallia</taxon>
        <taxon>Actiniaria</taxon>
        <taxon>Edwardsiidae</taxon>
        <taxon>Nematostella</taxon>
    </lineage>
</organism>
<keyword evidence="3 4" id="KW-0472">Membrane</keyword>
<dbReference type="InParanoid" id="A7SQJ1"/>
<evidence type="ECO:0000256" key="2">
    <source>
        <dbReference type="ARBA" id="ARBA00022989"/>
    </source>
</evidence>
<evidence type="ECO:0000256" key="1">
    <source>
        <dbReference type="ARBA" id="ARBA00022692"/>
    </source>
</evidence>
<keyword evidence="1 4" id="KW-0812">Transmembrane</keyword>
<dbReference type="PANTHER" id="PTHR23121">
    <property type="entry name" value="SODIUM-DEPENDENT GLUCOSE TRANSPORTER 1"/>
    <property type="match status" value="1"/>
</dbReference>
<evidence type="ECO:0008006" key="7">
    <source>
        <dbReference type="Google" id="ProtNLM"/>
    </source>
</evidence>
<dbReference type="Gene3D" id="1.20.1250.20">
    <property type="entry name" value="MFS general substrate transporter like domains"/>
    <property type="match status" value="1"/>
</dbReference>
<evidence type="ECO:0000256" key="3">
    <source>
        <dbReference type="ARBA" id="ARBA00023136"/>
    </source>
</evidence>
<keyword evidence="2 4" id="KW-1133">Transmembrane helix</keyword>
<dbReference type="AlphaFoldDB" id="A7SQJ1"/>
<dbReference type="InterPro" id="IPR036259">
    <property type="entry name" value="MFS_trans_sf"/>
</dbReference>
<protein>
    <recommendedName>
        <fullName evidence="7">MFS transporter</fullName>
    </recommendedName>
</protein>